<feature type="region of interest" description="Disordered" evidence="1">
    <location>
        <begin position="33"/>
        <end position="54"/>
    </location>
</feature>
<evidence type="ECO:0000313" key="3">
    <source>
        <dbReference type="Proteomes" id="UP000032568"/>
    </source>
</evidence>
<dbReference type="Proteomes" id="UP000032568">
    <property type="component" value="Chromosome"/>
</dbReference>
<evidence type="ECO:0000256" key="1">
    <source>
        <dbReference type="SAM" id="MobiDB-lite"/>
    </source>
</evidence>
<protein>
    <submittedName>
        <fullName evidence="2">Uncharacterized protein</fullName>
    </submittedName>
</protein>
<reference evidence="2 3" key="1">
    <citation type="journal article" date="2015" name="Genome Announc.">
        <title>Draft Genome Sequences of Marine Isolates of Thalassomonas viridans and Thalassomonas actiniarum.</title>
        <authorList>
            <person name="Olonade I."/>
            <person name="van Zyl L.J."/>
            <person name="Trindade M."/>
        </authorList>
    </citation>
    <scope>NUCLEOTIDE SEQUENCE [LARGE SCALE GENOMIC DNA]</scope>
    <source>
        <strain evidence="2 3">A5K-106</strain>
    </source>
</reference>
<reference evidence="2 3" key="2">
    <citation type="journal article" date="2022" name="Mar. Drugs">
        <title>Bioassay-Guided Fractionation Leads to the Detection of Cholic Acid Generated by the Rare Thalassomonas sp.</title>
        <authorList>
            <person name="Pheiffer F."/>
            <person name="Schneider Y.K."/>
            <person name="Hansen E.H."/>
            <person name="Andersen J.H."/>
            <person name="Isaksson J."/>
            <person name="Busche T."/>
            <person name="R C."/>
            <person name="Kalinowski J."/>
            <person name="Zyl L.V."/>
            <person name="Trindade M."/>
        </authorList>
    </citation>
    <scope>NUCLEOTIDE SEQUENCE [LARGE SCALE GENOMIC DNA]</scope>
    <source>
        <strain evidence="2 3">A5K-106</strain>
    </source>
</reference>
<evidence type="ECO:0000313" key="2">
    <source>
        <dbReference type="EMBL" id="WDD99780.1"/>
    </source>
</evidence>
<keyword evidence="3" id="KW-1185">Reference proteome</keyword>
<dbReference type="EMBL" id="CP059735">
    <property type="protein sequence ID" value="WDD99780.1"/>
    <property type="molecule type" value="Genomic_DNA"/>
</dbReference>
<sequence>MSSSAVPEAAAICIPVLDGHIWSIATHQEELAGDEVARRSEQWPADISSDSEKA</sequence>
<dbReference type="KEGG" id="tact:SG35_003665"/>
<name>A0AAE9YRM6_9GAMM</name>
<organism evidence="2 3">
    <name type="scientific">Thalassomonas actiniarum</name>
    <dbReference type="NCBI Taxonomy" id="485447"/>
    <lineage>
        <taxon>Bacteria</taxon>
        <taxon>Pseudomonadati</taxon>
        <taxon>Pseudomonadota</taxon>
        <taxon>Gammaproteobacteria</taxon>
        <taxon>Alteromonadales</taxon>
        <taxon>Colwelliaceae</taxon>
        <taxon>Thalassomonas</taxon>
    </lineage>
</organism>
<dbReference type="AlphaFoldDB" id="A0AAE9YRM6"/>
<proteinExistence type="predicted"/>
<accession>A0AAE9YRM6</accession>
<dbReference type="RefSeq" id="WP_160298328.1">
    <property type="nucleotide sequence ID" value="NZ_CP059735.1"/>
</dbReference>
<gene>
    <name evidence="2" type="ORF">SG35_003665</name>
</gene>